<dbReference type="Gene3D" id="3.40.50.300">
    <property type="entry name" value="P-loop containing nucleotide triphosphate hydrolases"/>
    <property type="match status" value="1"/>
</dbReference>
<dbReference type="Pfam" id="PF04466">
    <property type="entry name" value="Terminase_3"/>
    <property type="match status" value="1"/>
</dbReference>
<dbReference type="Gene3D" id="3.30.420.240">
    <property type="match status" value="1"/>
</dbReference>
<accession>A0A5B9NDP7</accession>
<dbReference type="Proteomes" id="UP000322680">
    <property type="component" value="Segment"/>
</dbReference>
<gene>
    <name evidence="2" type="ORF">CPT_MyoSmar_092</name>
</gene>
<dbReference type="NCBIfam" id="TIGR01547">
    <property type="entry name" value="phage_term_2"/>
    <property type="match status" value="1"/>
</dbReference>
<evidence type="ECO:0000313" key="3">
    <source>
        <dbReference type="Proteomes" id="UP000322680"/>
    </source>
</evidence>
<reference evidence="3" key="1">
    <citation type="submission" date="2019-06" db="EMBL/GenBank/DDBJ databases">
        <title>Complete Genome Sequence of Serratia marcescens Myophage MyoSmar.</title>
        <authorList>
            <person name="Cooper S."/>
            <person name="Nguyen Q."/>
            <person name="Newkirk H."/>
            <person name="Liu M."/>
            <person name="Cahill J."/>
            <person name="Ramsey J."/>
        </authorList>
    </citation>
    <scope>NUCLEOTIDE SEQUENCE [LARGE SCALE GENOMIC DNA]</scope>
</reference>
<keyword evidence="3" id="KW-1185">Reference proteome</keyword>
<proteinExistence type="predicted"/>
<dbReference type="InterPro" id="IPR052380">
    <property type="entry name" value="Viral_DNA_packaging_terminase"/>
</dbReference>
<feature type="domain" description="Phage terminase large subunit N-terminal" evidence="1">
    <location>
        <begin position="44"/>
        <end position="232"/>
    </location>
</feature>
<name>A0A5B9NDP7_9CAUD</name>
<dbReference type="InterPro" id="IPR006437">
    <property type="entry name" value="Phage_terminase_lsu"/>
</dbReference>
<protein>
    <submittedName>
        <fullName evidence="2">Terminase large subunit</fullName>
    </submittedName>
</protein>
<dbReference type="PANTHER" id="PTHR39184:SF1">
    <property type="entry name" value="PBSX PHAGE TERMINASE LARGE SUBUNIT"/>
    <property type="match status" value="1"/>
</dbReference>
<dbReference type="PANTHER" id="PTHR39184">
    <property type="match status" value="1"/>
</dbReference>
<sequence>MDIIHGFTTGDQSGYNRVKLTLIGTTMYKLNPALRDFWMTPARNKVLPGGRASSKSHDAAGMAVFLAANYTLKFLCARQFQNRISESVYTLIKDKIENSEYKNDFHLTNKSIYHKRTGSEFLFYGIARNLSEIKSTEGVDVLWLEEAHYLTEEQWDTIEPTIRKEHSQIWVIFNPDEEMDFAYRHFVRNPPPDTVVRHINWDENPFLSDTMLKIIKAMYETDPVKAEHIYGGVPKTGNDKSVISMLYVKAALDAHKHPTRGWEPTGTKRIGFDVADDGDDVNAYAKMHGNVLLGVTEWEGLEDELLKSSMKVYNAALEFGATITYDSIGVGAHVGSKMKELNEARNFNIQYDPFNAGGKVDNPDKVYMELPHTKILNKDHFSNIKAQKWDEVATRFRKTYEYVTQGVDHPVDELISIDTSGFTEKELDKLKMELSAPRKDVDMTGKFKVEAKKDMLKRGIKSPNGADAVIMAAIQPKRKAAGFFDL</sequence>
<dbReference type="InterPro" id="IPR035412">
    <property type="entry name" value="Terminase_L_N"/>
</dbReference>
<organism evidence="2 3">
    <name type="scientific">Serratia phage MyoSmar</name>
    <dbReference type="NCBI Taxonomy" id="2596673"/>
    <lineage>
        <taxon>Viruses</taxon>
        <taxon>Duplodnaviria</taxon>
        <taxon>Heunggongvirae</taxon>
        <taxon>Uroviricota</taxon>
        <taxon>Caudoviricetes</taxon>
        <taxon>Lindbergviridae</taxon>
        <taxon>Myosmarvirus</taxon>
        <taxon>Myosmarvirus myosmar</taxon>
    </lineage>
</organism>
<dbReference type="InterPro" id="IPR027417">
    <property type="entry name" value="P-loop_NTPase"/>
</dbReference>
<dbReference type="EMBL" id="MN062189">
    <property type="protein sequence ID" value="QEG09541.1"/>
    <property type="molecule type" value="Genomic_DNA"/>
</dbReference>
<evidence type="ECO:0000313" key="2">
    <source>
        <dbReference type="EMBL" id="QEG09541.1"/>
    </source>
</evidence>
<evidence type="ECO:0000259" key="1">
    <source>
        <dbReference type="Pfam" id="PF04466"/>
    </source>
</evidence>